<feature type="region of interest" description="Disordered" evidence="6">
    <location>
        <begin position="1"/>
        <end position="20"/>
    </location>
</feature>
<feature type="compositionally biased region" description="Polar residues" evidence="6">
    <location>
        <begin position="184"/>
        <end position="197"/>
    </location>
</feature>
<dbReference type="SMART" id="SM01019">
    <property type="entry name" value="B3"/>
    <property type="match status" value="2"/>
</dbReference>
<evidence type="ECO:0000256" key="1">
    <source>
        <dbReference type="ARBA" id="ARBA00004123"/>
    </source>
</evidence>
<comment type="caution">
    <text evidence="8">The sequence shown here is derived from an EMBL/GenBank/DDBJ whole genome shotgun (WGS) entry which is preliminary data.</text>
</comment>
<feature type="compositionally biased region" description="Basic and acidic residues" evidence="6">
    <location>
        <begin position="1"/>
        <end position="11"/>
    </location>
</feature>
<evidence type="ECO:0000256" key="4">
    <source>
        <dbReference type="ARBA" id="ARBA00023163"/>
    </source>
</evidence>
<reference evidence="8" key="1">
    <citation type="journal article" date="2018" name="DNA Res.">
        <title>Multiple hybrid de novo genome assembly of finger millet, an orphan allotetraploid crop.</title>
        <authorList>
            <person name="Hatakeyama M."/>
            <person name="Aluri S."/>
            <person name="Balachadran M.T."/>
            <person name="Sivarajan S.R."/>
            <person name="Patrignani A."/>
            <person name="Gruter S."/>
            <person name="Poveda L."/>
            <person name="Shimizu-Inatsugi R."/>
            <person name="Baeten J."/>
            <person name="Francoijs K.J."/>
            <person name="Nataraja K.N."/>
            <person name="Reddy Y.A.N."/>
            <person name="Phadnis S."/>
            <person name="Ravikumar R.L."/>
            <person name="Schlapbach R."/>
            <person name="Sreeman S.M."/>
            <person name="Shimizu K.K."/>
        </authorList>
    </citation>
    <scope>NUCLEOTIDE SEQUENCE</scope>
</reference>
<evidence type="ECO:0000256" key="3">
    <source>
        <dbReference type="ARBA" id="ARBA00023125"/>
    </source>
</evidence>
<dbReference type="PANTHER" id="PTHR31391">
    <property type="entry name" value="B3 DOMAIN-CONTAINING PROTEIN OS11G0197600-RELATED"/>
    <property type="match status" value="1"/>
</dbReference>
<proteinExistence type="predicted"/>
<dbReference type="PANTHER" id="PTHR31391:SF140">
    <property type="entry name" value="B3 DOMAIN-CONTAINING PROTEIN OS12G0591400"/>
    <property type="match status" value="1"/>
</dbReference>
<dbReference type="Pfam" id="PF02362">
    <property type="entry name" value="B3"/>
    <property type="match status" value="1"/>
</dbReference>
<evidence type="ECO:0000313" key="8">
    <source>
        <dbReference type="EMBL" id="GJM95291.1"/>
    </source>
</evidence>
<evidence type="ECO:0000256" key="2">
    <source>
        <dbReference type="ARBA" id="ARBA00023015"/>
    </source>
</evidence>
<keyword evidence="2" id="KW-0805">Transcription regulation</keyword>
<dbReference type="EMBL" id="BQKI01000005">
    <property type="protein sequence ID" value="GJM95291.1"/>
    <property type="molecule type" value="Genomic_DNA"/>
</dbReference>
<reference evidence="8" key="2">
    <citation type="submission" date="2021-12" db="EMBL/GenBank/DDBJ databases">
        <title>Resequencing data analysis of finger millet.</title>
        <authorList>
            <person name="Hatakeyama M."/>
            <person name="Aluri S."/>
            <person name="Balachadran M.T."/>
            <person name="Sivarajan S.R."/>
            <person name="Poveda L."/>
            <person name="Shimizu-Inatsugi R."/>
            <person name="Schlapbach R."/>
            <person name="Sreeman S.M."/>
            <person name="Shimizu K.K."/>
        </authorList>
    </citation>
    <scope>NUCLEOTIDE SEQUENCE</scope>
</reference>
<comment type="subcellular location">
    <subcellularLocation>
        <location evidence="1">Nucleus</location>
    </subcellularLocation>
</comment>
<gene>
    <name evidence="8" type="primary">ga12007</name>
    <name evidence="8" type="ORF">PR202_ga12007</name>
</gene>
<dbReference type="InterPro" id="IPR015300">
    <property type="entry name" value="DNA-bd_pseudobarrel_sf"/>
</dbReference>
<dbReference type="PROSITE" id="PS50863">
    <property type="entry name" value="B3"/>
    <property type="match status" value="1"/>
</dbReference>
<organism evidence="8 9">
    <name type="scientific">Eleusine coracana subsp. coracana</name>
    <dbReference type="NCBI Taxonomy" id="191504"/>
    <lineage>
        <taxon>Eukaryota</taxon>
        <taxon>Viridiplantae</taxon>
        <taxon>Streptophyta</taxon>
        <taxon>Embryophyta</taxon>
        <taxon>Tracheophyta</taxon>
        <taxon>Spermatophyta</taxon>
        <taxon>Magnoliopsida</taxon>
        <taxon>Liliopsida</taxon>
        <taxon>Poales</taxon>
        <taxon>Poaceae</taxon>
        <taxon>PACMAD clade</taxon>
        <taxon>Chloridoideae</taxon>
        <taxon>Cynodonteae</taxon>
        <taxon>Eleusininae</taxon>
        <taxon>Eleusine</taxon>
    </lineage>
</organism>
<dbReference type="Proteomes" id="UP001054889">
    <property type="component" value="Unassembled WGS sequence"/>
</dbReference>
<evidence type="ECO:0000256" key="5">
    <source>
        <dbReference type="ARBA" id="ARBA00023242"/>
    </source>
</evidence>
<dbReference type="GO" id="GO:0003677">
    <property type="term" value="F:DNA binding"/>
    <property type="evidence" value="ECO:0007669"/>
    <property type="project" value="UniProtKB-KW"/>
</dbReference>
<keyword evidence="5" id="KW-0539">Nucleus</keyword>
<evidence type="ECO:0000259" key="7">
    <source>
        <dbReference type="PROSITE" id="PS50863"/>
    </source>
</evidence>
<sequence>MAYQDHEDGGRSGHKMSSGNSCQRCSHGDAHYYWHHLDDRKKHFFKVMLGDFQQEMIVPEKFVNNFRGQIAETVKLEAPDGNMYNVQVFKDLNKLVFRSGWGTFCNAYQLKLGDVLVFRYSGDSHFKVLIFDPSGCEKVFFGIVMNSGYFVEQQGVPHEKLWATERFTQHRTGGPSHTRKASKMTPSDSPSQRSSVAVSEDIPSPENIQDPSNSGGLQQTSSESRFIIANGCNLSRAQRDSIDALERKIRPEIPMYVTHINKTGMSDRFLLICKDYSDKHLPNEDQTITLCYPPDYEKHDANFKVSPAGAYIFSANWSLFVRDNEVQEGDAFAFEALKIERRVTLTVHPLQGSYQGDKLKPQTCTLKAVQEHTCSVHVKFMFAELGASSPNRVVRPAYMVTRKTKLTPEQKKKVEEKLQEIQPATPVFLSVKRHSDASMVSNSTVSSVQYFGFSI</sequence>
<accession>A0AAV5CAF0</accession>
<protein>
    <recommendedName>
        <fullName evidence="7">TF-B3 domain-containing protein</fullName>
    </recommendedName>
</protein>
<feature type="domain" description="TF-B3" evidence="7">
    <location>
        <begin position="41"/>
        <end position="134"/>
    </location>
</feature>
<dbReference type="CDD" id="cd10017">
    <property type="entry name" value="B3_DNA"/>
    <property type="match status" value="2"/>
</dbReference>
<dbReference type="InterPro" id="IPR044837">
    <property type="entry name" value="REM16-like"/>
</dbReference>
<feature type="region of interest" description="Disordered" evidence="6">
    <location>
        <begin position="167"/>
        <end position="219"/>
    </location>
</feature>
<keyword evidence="3" id="KW-0238">DNA-binding</keyword>
<feature type="compositionally biased region" description="Polar residues" evidence="6">
    <location>
        <begin position="206"/>
        <end position="219"/>
    </location>
</feature>
<keyword evidence="9" id="KW-1185">Reference proteome</keyword>
<evidence type="ECO:0000313" key="9">
    <source>
        <dbReference type="Proteomes" id="UP001054889"/>
    </source>
</evidence>
<dbReference type="InterPro" id="IPR003340">
    <property type="entry name" value="B3_DNA-bd"/>
</dbReference>
<dbReference type="GO" id="GO:0005634">
    <property type="term" value="C:nucleus"/>
    <property type="evidence" value="ECO:0007669"/>
    <property type="project" value="UniProtKB-SubCell"/>
</dbReference>
<dbReference type="Gene3D" id="2.40.330.10">
    <property type="entry name" value="DNA-binding pseudobarrel domain"/>
    <property type="match status" value="2"/>
</dbReference>
<name>A0AAV5CAF0_ELECO</name>
<dbReference type="AlphaFoldDB" id="A0AAV5CAF0"/>
<evidence type="ECO:0000256" key="6">
    <source>
        <dbReference type="SAM" id="MobiDB-lite"/>
    </source>
</evidence>
<keyword evidence="4" id="KW-0804">Transcription</keyword>
<dbReference type="SUPFAM" id="SSF101936">
    <property type="entry name" value="DNA-binding pseudobarrel domain"/>
    <property type="match status" value="2"/>
</dbReference>